<evidence type="ECO:0000259" key="7">
    <source>
        <dbReference type="Pfam" id="PF03600"/>
    </source>
</evidence>
<dbReference type="InterPro" id="IPR001898">
    <property type="entry name" value="SLC13A/DASS"/>
</dbReference>
<feature type="transmembrane region" description="Helical" evidence="6">
    <location>
        <begin position="444"/>
        <end position="466"/>
    </location>
</feature>
<dbReference type="RefSeq" id="WP_289166363.1">
    <property type="nucleotide sequence ID" value="NZ_JASZZN010000022.1"/>
</dbReference>
<proteinExistence type="predicted"/>
<dbReference type="InterPro" id="IPR004680">
    <property type="entry name" value="Cit_transptr-like_dom"/>
</dbReference>
<feature type="transmembrane region" description="Helical" evidence="6">
    <location>
        <begin position="50"/>
        <end position="66"/>
    </location>
</feature>
<feature type="transmembrane region" description="Helical" evidence="6">
    <location>
        <begin position="364"/>
        <end position="394"/>
    </location>
</feature>
<protein>
    <submittedName>
        <fullName evidence="8">SLC13 family permease</fullName>
    </submittedName>
</protein>
<dbReference type="PANTHER" id="PTHR10283">
    <property type="entry name" value="SOLUTE CARRIER FAMILY 13 MEMBER"/>
    <property type="match status" value="1"/>
</dbReference>
<dbReference type="CDD" id="cd01115">
    <property type="entry name" value="SLC13_permease"/>
    <property type="match status" value="1"/>
</dbReference>
<feature type="domain" description="Citrate transporter-like" evidence="7">
    <location>
        <begin position="62"/>
        <end position="402"/>
    </location>
</feature>
<evidence type="ECO:0000256" key="5">
    <source>
        <dbReference type="ARBA" id="ARBA00023136"/>
    </source>
</evidence>
<feature type="transmembrane region" description="Helical" evidence="6">
    <location>
        <begin position="192"/>
        <end position="211"/>
    </location>
</feature>
<keyword evidence="2" id="KW-0813">Transport</keyword>
<feature type="transmembrane region" description="Helical" evidence="6">
    <location>
        <begin position="169"/>
        <end position="185"/>
    </location>
</feature>
<dbReference type="EMBL" id="JASZZN010000022">
    <property type="protein sequence ID" value="MDM4018496.1"/>
    <property type="molecule type" value="Genomic_DNA"/>
</dbReference>
<comment type="subcellular location">
    <subcellularLocation>
        <location evidence="1">Membrane</location>
        <topology evidence="1">Multi-pass membrane protein</topology>
    </subcellularLocation>
</comment>
<feature type="transmembrane region" description="Helical" evidence="6">
    <location>
        <begin position="102"/>
        <end position="124"/>
    </location>
</feature>
<reference evidence="8 9" key="1">
    <citation type="submission" date="2023-06" db="EMBL/GenBank/DDBJ databases">
        <title>Roseiconus lacunae JC819 isolated from Gulf of Mannar region, Tamil Nadu.</title>
        <authorList>
            <person name="Pk S."/>
            <person name="Ch S."/>
            <person name="Ch V.R."/>
        </authorList>
    </citation>
    <scope>NUCLEOTIDE SEQUENCE [LARGE SCALE GENOMIC DNA]</scope>
    <source>
        <strain evidence="8 9">JC819</strain>
    </source>
</reference>
<evidence type="ECO:0000313" key="8">
    <source>
        <dbReference type="EMBL" id="MDM4018496.1"/>
    </source>
</evidence>
<dbReference type="PANTHER" id="PTHR10283:SF92">
    <property type="entry name" value="LOW-AFFINITY PHOSPHATE TRANSPORTER PHO91"/>
    <property type="match status" value="1"/>
</dbReference>
<evidence type="ECO:0000256" key="1">
    <source>
        <dbReference type="ARBA" id="ARBA00004141"/>
    </source>
</evidence>
<feature type="transmembrane region" description="Helical" evidence="6">
    <location>
        <begin position="231"/>
        <end position="255"/>
    </location>
</feature>
<sequence>MSPPPLESLPKTRRRWTRAIAIGLAVVLACSFMMSFGYASLERLGMQPPAYVALGILLIAAVLWITEAIELFVTSLIVLWLAVVWLSPVMSASGLSVDRADFFSPFFSDVIVLFLGGFALSAALRTRRLDQWIAGTILSRTGSTLPSLLFAIMVVTAFLSMWLSNTATAAMMLAMVLPITANLDSGDDRGKALLLAVPFAANIGGLGTPIGSPPNAIAMQYMNASGIAPSFAGWLIIGIPGVVGMLGLAWAYLYYRYRRDGESLPMVHRQVSVEIDWQFWLIIATVMVTIAGWMTTTIHGHSSGTVALIPVIVFFATGILRISDLQQMSWEVLLMMGGGLCLGAVIGASGLADWMVAQLPVTGVSLYALTFCFAAIACAMSSVMSNTATANLLLPIIIGMNLDSPATLMIGTAFGCSLAMPLPISTPPNAMAFSSGKIRVKDLAVPGFLLSAIGVILSLTVGYWWWHVSGIVH</sequence>
<evidence type="ECO:0000256" key="3">
    <source>
        <dbReference type="ARBA" id="ARBA00022692"/>
    </source>
</evidence>
<keyword evidence="5 6" id="KW-0472">Membrane</keyword>
<dbReference type="NCBIfam" id="TIGR00785">
    <property type="entry name" value="dass"/>
    <property type="match status" value="1"/>
</dbReference>
<name>A0ABT7PQW3_9BACT</name>
<gene>
    <name evidence="8" type="ORF">QTN89_23800</name>
</gene>
<feature type="transmembrane region" description="Helical" evidence="6">
    <location>
        <begin position="300"/>
        <end position="320"/>
    </location>
</feature>
<feature type="transmembrane region" description="Helical" evidence="6">
    <location>
        <begin position="332"/>
        <end position="352"/>
    </location>
</feature>
<evidence type="ECO:0000256" key="4">
    <source>
        <dbReference type="ARBA" id="ARBA00022989"/>
    </source>
</evidence>
<keyword evidence="3 6" id="KW-0812">Transmembrane</keyword>
<feature type="transmembrane region" description="Helical" evidence="6">
    <location>
        <begin position="20"/>
        <end position="38"/>
    </location>
</feature>
<dbReference type="Pfam" id="PF03600">
    <property type="entry name" value="CitMHS"/>
    <property type="match status" value="1"/>
</dbReference>
<evidence type="ECO:0000256" key="6">
    <source>
        <dbReference type="SAM" id="Phobius"/>
    </source>
</evidence>
<evidence type="ECO:0000313" key="9">
    <source>
        <dbReference type="Proteomes" id="UP001239462"/>
    </source>
</evidence>
<keyword evidence="4 6" id="KW-1133">Transmembrane helix</keyword>
<accession>A0ABT7PQW3</accession>
<organism evidence="8 9">
    <name type="scientific">Roseiconus lacunae</name>
    <dbReference type="NCBI Taxonomy" id="2605694"/>
    <lineage>
        <taxon>Bacteria</taxon>
        <taxon>Pseudomonadati</taxon>
        <taxon>Planctomycetota</taxon>
        <taxon>Planctomycetia</taxon>
        <taxon>Pirellulales</taxon>
        <taxon>Pirellulaceae</taxon>
        <taxon>Roseiconus</taxon>
    </lineage>
</organism>
<feature type="transmembrane region" description="Helical" evidence="6">
    <location>
        <begin position="145"/>
        <end position="163"/>
    </location>
</feature>
<evidence type="ECO:0000256" key="2">
    <source>
        <dbReference type="ARBA" id="ARBA00022448"/>
    </source>
</evidence>
<dbReference type="Proteomes" id="UP001239462">
    <property type="component" value="Unassembled WGS sequence"/>
</dbReference>
<feature type="transmembrane region" description="Helical" evidence="6">
    <location>
        <begin position="275"/>
        <end position="294"/>
    </location>
</feature>
<keyword evidence="9" id="KW-1185">Reference proteome</keyword>
<feature type="transmembrane region" description="Helical" evidence="6">
    <location>
        <begin position="71"/>
        <end position="90"/>
    </location>
</feature>
<comment type="caution">
    <text evidence="8">The sequence shown here is derived from an EMBL/GenBank/DDBJ whole genome shotgun (WGS) entry which is preliminary data.</text>
</comment>